<dbReference type="InterPro" id="IPR004518">
    <property type="entry name" value="MazG-like_dom"/>
</dbReference>
<dbReference type="GO" id="GO:0047693">
    <property type="term" value="F:ATP diphosphatase activity"/>
    <property type="evidence" value="ECO:0007669"/>
    <property type="project" value="UniProtKB-EC"/>
</dbReference>
<dbReference type="Gene3D" id="1.10.287.1080">
    <property type="entry name" value="MazG-like"/>
    <property type="match status" value="2"/>
</dbReference>
<evidence type="ECO:0000313" key="7">
    <source>
        <dbReference type="EMBL" id="MDO6420952.1"/>
    </source>
</evidence>
<proteinExistence type="inferred from homology"/>
<name>A0AAW7X203_9GAMM</name>
<keyword evidence="5" id="KW-0175">Coiled coil</keyword>
<dbReference type="GO" id="GO:0046047">
    <property type="term" value="P:TTP catabolic process"/>
    <property type="evidence" value="ECO:0007669"/>
    <property type="project" value="TreeGrafter"/>
</dbReference>
<feature type="domain" description="NTP pyrophosphohydrolase MazG-like" evidence="6">
    <location>
        <begin position="175"/>
        <end position="237"/>
    </location>
</feature>
<dbReference type="NCBIfam" id="NF007113">
    <property type="entry name" value="PRK09562.1"/>
    <property type="match status" value="1"/>
</dbReference>
<organism evidence="7 8">
    <name type="scientific">Saccharophagus degradans</name>
    <dbReference type="NCBI Taxonomy" id="86304"/>
    <lineage>
        <taxon>Bacteria</taxon>
        <taxon>Pseudomonadati</taxon>
        <taxon>Pseudomonadota</taxon>
        <taxon>Gammaproteobacteria</taxon>
        <taxon>Cellvibrionales</taxon>
        <taxon>Cellvibrionaceae</taxon>
        <taxon>Saccharophagus</taxon>
    </lineage>
</organism>
<dbReference type="GO" id="GO:0006203">
    <property type="term" value="P:dGTP catabolic process"/>
    <property type="evidence" value="ECO:0007669"/>
    <property type="project" value="TreeGrafter"/>
</dbReference>
<dbReference type="AlphaFoldDB" id="A0AAW7X203"/>
<dbReference type="SUPFAM" id="SSF101386">
    <property type="entry name" value="all-alpha NTP pyrophosphatases"/>
    <property type="match status" value="2"/>
</dbReference>
<dbReference type="Pfam" id="PF03819">
    <property type="entry name" value="MazG"/>
    <property type="match status" value="2"/>
</dbReference>
<dbReference type="GO" id="GO:0046081">
    <property type="term" value="P:dUTP catabolic process"/>
    <property type="evidence" value="ECO:0007669"/>
    <property type="project" value="TreeGrafter"/>
</dbReference>
<protein>
    <recommendedName>
        <fullName evidence="4">Nucleoside triphosphate pyrophosphohydrolase</fullName>
        <ecNumber evidence="3">3.6.1.8</ecNumber>
    </recommendedName>
</protein>
<sequence>MSKKYSIEDLQYLMSRLRDPETGCPWDIKQSFASIVPSTIEEAYEVADTIERGDFAHLQEELGDLLFQVIFYSQLGKEEGLFVWDDVVHGLTKKLVRRHPHVFPEGTLDSKVTNNDANTEAQIKASWEEIKKEERLQKGSEGVLDDVPVNLPSLSRAAKLQKRAAKVGFDWADAKQILAKIKEEVAELESEMQAAESSQEVMDELGDVIFSCVNLARFLNKDPEAIVRASNRKFEGRFRYIERSLSAAKKDISETPIEEMESLWQEAKSEGL</sequence>
<dbReference type="InterPro" id="IPR048015">
    <property type="entry name" value="NTP-PPase_MazG-like_N"/>
</dbReference>
<dbReference type="CDD" id="cd11529">
    <property type="entry name" value="NTP-PPase_MazG_Cterm"/>
    <property type="match status" value="1"/>
</dbReference>
<keyword evidence="7" id="KW-0378">Hydrolase</keyword>
<dbReference type="FunFam" id="1.10.287.1080:FF:000001">
    <property type="entry name" value="Nucleoside triphosphate pyrophosphohydrolase"/>
    <property type="match status" value="1"/>
</dbReference>
<feature type="coiled-coil region" evidence="5">
    <location>
        <begin position="171"/>
        <end position="205"/>
    </location>
</feature>
<dbReference type="EMBL" id="JAUOPB010000001">
    <property type="protein sequence ID" value="MDO6420952.1"/>
    <property type="molecule type" value="Genomic_DNA"/>
</dbReference>
<reference evidence="7" key="1">
    <citation type="submission" date="2023-07" db="EMBL/GenBank/DDBJ databases">
        <title>Genome content predicts the carbon catabolic preferences of heterotrophic bacteria.</title>
        <authorList>
            <person name="Gralka M."/>
        </authorList>
    </citation>
    <scope>NUCLEOTIDE SEQUENCE</scope>
    <source>
        <strain evidence="7">I3M17_2</strain>
    </source>
</reference>
<dbReference type="EC" id="3.6.1.8" evidence="3"/>
<evidence type="ECO:0000256" key="2">
    <source>
        <dbReference type="ARBA" id="ARBA00061115"/>
    </source>
</evidence>
<dbReference type="GO" id="GO:0046076">
    <property type="term" value="P:dTTP catabolic process"/>
    <property type="evidence" value="ECO:0007669"/>
    <property type="project" value="TreeGrafter"/>
</dbReference>
<dbReference type="Proteomes" id="UP001169760">
    <property type="component" value="Unassembled WGS sequence"/>
</dbReference>
<evidence type="ECO:0000256" key="5">
    <source>
        <dbReference type="SAM" id="Coils"/>
    </source>
</evidence>
<dbReference type="CDD" id="cd11528">
    <property type="entry name" value="NTP-PPase_MazG_Nterm"/>
    <property type="match status" value="1"/>
</dbReference>
<evidence type="ECO:0000256" key="1">
    <source>
        <dbReference type="ARBA" id="ARBA00052141"/>
    </source>
</evidence>
<dbReference type="InterPro" id="IPR048011">
    <property type="entry name" value="NTP-PPase_MazG-like_C"/>
</dbReference>
<evidence type="ECO:0000256" key="4">
    <source>
        <dbReference type="ARBA" id="ARBA00074799"/>
    </source>
</evidence>
<dbReference type="GO" id="GO:0006950">
    <property type="term" value="P:response to stress"/>
    <property type="evidence" value="ECO:0007669"/>
    <property type="project" value="UniProtKB-ARBA"/>
</dbReference>
<dbReference type="PANTHER" id="PTHR30522">
    <property type="entry name" value="NUCLEOSIDE TRIPHOSPHATE PYROPHOSPHOHYDROLASE"/>
    <property type="match status" value="1"/>
</dbReference>
<dbReference type="GO" id="GO:0046052">
    <property type="term" value="P:UTP catabolic process"/>
    <property type="evidence" value="ECO:0007669"/>
    <property type="project" value="TreeGrafter"/>
</dbReference>
<dbReference type="PANTHER" id="PTHR30522:SF0">
    <property type="entry name" value="NUCLEOSIDE TRIPHOSPHATE PYROPHOSPHOHYDROLASE"/>
    <property type="match status" value="1"/>
</dbReference>
<evidence type="ECO:0000313" key="8">
    <source>
        <dbReference type="Proteomes" id="UP001169760"/>
    </source>
</evidence>
<dbReference type="InterPro" id="IPR011551">
    <property type="entry name" value="NTP_PyrPHydrolase_MazG"/>
</dbReference>
<comment type="catalytic activity">
    <reaction evidence="1">
        <text>ATP + H2O = AMP + diphosphate + H(+)</text>
        <dbReference type="Rhea" id="RHEA:14245"/>
        <dbReference type="ChEBI" id="CHEBI:15377"/>
        <dbReference type="ChEBI" id="CHEBI:15378"/>
        <dbReference type="ChEBI" id="CHEBI:30616"/>
        <dbReference type="ChEBI" id="CHEBI:33019"/>
        <dbReference type="ChEBI" id="CHEBI:456215"/>
        <dbReference type="EC" id="3.6.1.8"/>
    </reaction>
</comment>
<feature type="domain" description="NTP pyrophosphohydrolase MazG-like" evidence="6">
    <location>
        <begin position="30"/>
        <end position="103"/>
    </location>
</feature>
<comment type="similarity">
    <text evidence="2">Belongs to the nucleoside triphosphate pyrophosphohydrolase family.</text>
</comment>
<dbReference type="NCBIfam" id="TIGR00444">
    <property type="entry name" value="mazG"/>
    <property type="match status" value="1"/>
</dbReference>
<evidence type="ECO:0000259" key="6">
    <source>
        <dbReference type="Pfam" id="PF03819"/>
    </source>
</evidence>
<dbReference type="FunFam" id="1.10.287.1080:FF:000003">
    <property type="entry name" value="Nucleoside triphosphate pyrophosphohydrolase"/>
    <property type="match status" value="1"/>
</dbReference>
<accession>A0AAW7X203</accession>
<comment type="caution">
    <text evidence="7">The sequence shown here is derived from an EMBL/GenBank/DDBJ whole genome shotgun (WGS) entry which is preliminary data.</text>
</comment>
<dbReference type="GO" id="GO:0046061">
    <property type="term" value="P:dATP catabolic process"/>
    <property type="evidence" value="ECO:0007669"/>
    <property type="project" value="TreeGrafter"/>
</dbReference>
<dbReference type="RefSeq" id="WP_303490099.1">
    <property type="nucleotide sequence ID" value="NZ_JAUOPB010000001.1"/>
</dbReference>
<gene>
    <name evidence="7" type="primary">mazG</name>
    <name evidence="7" type="ORF">Q4521_00550</name>
</gene>
<evidence type="ECO:0000256" key="3">
    <source>
        <dbReference type="ARBA" id="ARBA00066372"/>
    </source>
</evidence>